<evidence type="ECO:0000256" key="9">
    <source>
        <dbReference type="ARBA" id="ARBA00038474"/>
    </source>
</evidence>
<evidence type="ECO:0000256" key="1">
    <source>
        <dbReference type="ARBA" id="ARBA00004123"/>
    </source>
</evidence>
<gene>
    <name evidence="13" type="primary">SALL3_1</name>
    <name evidence="13" type="ORF">P7K49_023431</name>
</gene>
<comment type="caution">
    <text evidence="13">The sequence shown here is derived from an EMBL/GenBank/DDBJ whole genome shotgun (WGS) entry which is preliminary data.</text>
</comment>
<keyword evidence="6" id="KW-0805">Transcription regulation</keyword>
<proteinExistence type="inferred from homology"/>
<dbReference type="InterPro" id="IPR013087">
    <property type="entry name" value="Znf_C2H2_type"/>
</dbReference>
<dbReference type="Proteomes" id="UP001266305">
    <property type="component" value="Unassembled WGS sequence"/>
</dbReference>
<feature type="compositionally biased region" description="Low complexity" evidence="11">
    <location>
        <begin position="119"/>
        <end position="154"/>
    </location>
</feature>
<keyword evidence="5" id="KW-0862">Zinc</keyword>
<comment type="similarity">
    <text evidence="9">Belongs to the sal C2H2-type zinc-finger protein family.</text>
</comment>
<evidence type="ECO:0000256" key="8">
    <source>
        <dbReference type="ARBA" id="ARBA00023242"/>
    </source>
</evidence>
<keyword evidence="4 10" id="KW-0863">Zinc-finger</keyword>
<organism evidence="13 14">
    <name type="scientific">Saguinus oedipus</name>
    <name type="common">Cotton-top tamarin</name>
    <name type="synonym">Oedipomidas oedipus</name>
    <dbReference type="NCBI Taxonomy" id="9490"/>
    <lineage>
        <taxon>Eukaryota</taxon>
        <taxon>Metazoa</taxon>
        <taxon>Chordata</taxon>
        <taxon>Craniata</taxon>
        <taxon>Vertebrata</taxon>
        <taxon>Euteleostomi</taxon>
        <taxon>Mammalia</taxon>
        <taxon>Eutheria</taxon>
        <taxon>Euarchontoglires</taxon>
        <taxon>Primates</taxon>
        <taxon>Haplorrhini</taxon>
        <taxon>Platyrrhini</taxon>
        <taxon>Cebidae</taxon>
        <taxon>Callitrichinae</taxon>
        <taxon>Saguinus</taxon>
    </lineage>
</organism>
<dbReference type="InterPro" id="IPR051565">
    <property type="entry name" value="Sal_C2H2-zinc-finger"/>
</dbReference>
<keyword evidence="7" id="KW-0804">Transcription</keyword>
<sequence>MRGSGAGGGVAAAAMPLILEQLTALQQQQIHELQLIKQIRSQVALMQRPPPRPSLSPTAAPSALGPAPTQLPGPAVLPFSAGAPAANPAGSGPVAPAAFEGAHPLSWPASSASTPGGPTKPSAPVAPSTATAASTPGPQSSASFSQPQSASTPPALGPGSLLGTEPGLPSPLLPHTSTSRVIFPNPPVGIAATANALDPLSTLMKHCKGKPAKVSVFEPKARAEDRFFKHKCRLCAKIFGSDSALQIRLRSHTGNANIFGNRFSTKGNLKVHFQRHKEKYPHIQMNPYLVPEYLDNVPTCSAIPYGMSLSPEKPVTTWLDSKPVLPTMPTSMGLQLPPTVPGMHGYDDSPSATPTSRSPWRPLPASSECTSFSPGLNNPESGGSHRQVPTTAPGRASPD</sequence>
<evidence type="ECO:0000259" key="12">
    <source>
        <dbReference type="PROSITE" id="PS50157"/>
    </source>
</evidence>
<protein>
    <submittedName>
        <fullName evidence="13">Sal-like protein 3</fullName>
    </submittedName>
</protein>
<evidence type="ECO:0000313" key="13">
    <source>
        <dbReference type="EMBL" id="KAK2097980.1"/>
    </source>
</evidence>
<dbReference type="SUPFAM" id="SSF57667">
    <property type="entry name" value="beta-beta-alpha zinc fingers"/>
    <property type="match status" value="1"/>
</dbReference>
<reference evidence="13 14" key="1">
    <citation type="submission" date="2023-05" db="EMBL/GenBank/DDBJ databases">
        <title>B98-5 Cell Line De Novo Hybrid Assembly: An Optical Mapping Approach.</title>
        <authorList>
            <person name="Kananen K."/>
            <person name="Auerbach J.A."/>
            <person name="Kautto E."/>
            <person name="Blachly J.S."/>
        </authorList>
    </citation>
    <scope>NUCLEOTIDE SEQUENCE [LARGE SCALE GENOMIC DNA]</scope>
    <source>
        <strain evidence="13">B95-8</strain>
        <tissue evidence="13">Cell line</tissue>
    </source>
</reference>
<comment type="subcellular location">
    <subcellularLocation>
        <location evidence="1">Nucleus</location>
    </subcellularLocation>
</comment>
<dbReference type="Gene3D" id="3.30.160.60">
    <property type="entry name" value="Classic Zinc Finger"/>
    <property type="match status" value="1"/>
</dbReference>
<keyword evidence="2" id="KW-0479">Metal-binding</keyword>
<keyword evidence="14" id="KW-1185">Reference proteome</keyword>
<evidence type="ECO:0000256" key="7">
    <source>
        <dbReference type="ARBA" id="ARBA00023163"/>
    </source>
</evidence>
<evidence type="ECO:0000256" key="5">
    <source>
        <dbReference type="ARBA" id="ARBA00022833"/>
    </source>
</evidence>
<keyword evidence="3" id="KW-0677">Repeat</keyword>
<feature type="region of interest" description="Disordered" evidence="11">
    <location>
        <begin position="45"/>
        <end position="71"/>
    </location>
</feature>
<keyword evidence="8" id="KW-0539">Nucleus</keyword>
<feature type="region of interest" description="Disordered" evidence="11">
    <location>
        <begin position="329"/>
        <end position="399"/>
    </location>
</feature>
<feature type="compositionally biased region" description="Polar residues" evidence="11">
    <location>
        <begin position="367"/>
        <end position="381"/>
    </location>
</feature>
<feature type="region of interest" description="Disordered" evidence="11">
    <location>
        <begin position="105"/>
        <end position="175"/>
    </location>
</feature>
<dbReference type="EMBL" id="JASSZA010000011">
    <property type="protein sequence ID" value="KAK2097980.1"/>
    <property type="molecule type" value="Genomic_DNA"/>
</dbReference>
<name>A0ABQ9UME9_SAGOE</name>
<dbReference type="PANTHER" id="PTHR23233">
    <property type="entry name" value="SAL-LIKE PROTEIN"/>
    <property type="match status" value="1"/>
</dbReference>
<evidence type="ECO:0000256" key="10">
    <source>
        <dbReference type="PROSITE-ProRule" id="PRU00042"/>
    </source>
</evidence>
<dbReference type="PROSITE" id="PS50157">
    <property type="entry name" value="ZINC_FINGER_C2H2_2"/>
    <property type="match status" value="1"/>
</dbReference>
<dbReference type="PANTHER" id="PTHR23233:SF46">
    <property type="entry name" value="SAL-LIKE PROTEIN 3"/>
    <property type="match status" value="1"/>
</dbReference>
<feature type="domain" description="C2H2-type" evidence="12">
    <location>
        <begin position="230"/>
        <end position="257"/>
    </location>
</feature>
<evidence type="ECO:0000313" key="14">
    <source>
        <dbReference type="Proteomes" id="UP001266305"/>
    </source>
</evidence>
<evidence type="ECO:0000256" key="11">
    <source>
        <dbReference type="SAM" id="MobiDB-lite"/>
    </source>
</evidence>
<evidence type="ECO:0000256" key="3">
    <source>
        <dbReference type="ARBA" id="ARBA00022737"/>
    </source>
</evidence>
<evidence type="ECO:0000256" key="6">
    <source>
        <dbReference type="ARBA" id="ARBA00023015"/>
    </source>
</evidence>
<evidence type="ECO:0000256" key="2">
    <source>
        <dbReference type="ARBA" id="ARBA00022723"/>
    </source>
</evidence>
<dbReference type="InterPro" id="IPR036236">
    <property type="entry name" value="Znf_C2H2_sf"/>
</dbReference>
<evidence type="ECO:0000256" key="4">
    <source>
        <dbReference type="ARBA" id="ARBA00022771"/>
    </source>
</evidence>
<accession>A0ABQ9UME9</accession>